<evidence type="ECO:0000256" key="1">
    <source>
        <dbReference type="ARBA" id="ARBA00004123"/>
    </source>
</evidence>
<proteinExistence type="predicted"/>
<feature type="domain" description="HAT C-terminal dimerisation" evidence="6">
    <location>
        <begin position="119"/>
        <end position="187"/>
    </location>
</feature>
<dbReference type="GO" id="GO:0008270">
    <property type="term" value="F:zinc ion binding"/>
    <property type="evidence" value="ECO:0007669"/>
    <property type="project" value="UniProtKB-KW"/>
</dbReference>
<reference evidence="7" key="1">
    <citation type="submission" date="2022-12" db="EMBL/GenBank/DDBJ databases">
        <authorList>
            <person name="Petersen C."/>
        </authorList>
    </citation>
    <scope>NUCLEOTIDE SEQUENCE</scope>
    <source>
        <strain evidence="7">IBT 29677</strain>
    </source>
</reference>
<evidence type="ECO:0000313" key="8">
    <source>
        <dbReference type="Proteomes" id="UP001147747"/>
    </source>
</evidence>
<dbReference type="EMBL" id="JAPZBU010000011">
    <property type="protein sequence ID" value="KAJ5378362.1"/>
    <property type="molecule type" value="Genomic_DNA"/>
</dbReference>
<dbReference type="GeneID" id="81375098"/>
<gene>
    <name evidence="7" type="ORF">N7509_011481</name>
</gene>
<comment type="subcellular location">
    <subcellularLocation>
        <location evidence="1">Nucleus</location>
    </subcellularLocation>
</comment>
<organism evidence="7 8">
    <name type="scientific">Penicillium cosmopolitanum</name>
    <dbReference type="NCBI Taxonomy" id="1131564"/>
    <lineage>
        <taxon>Eukaryota</taxon>
        <taxon>Fungi</taxon>
        <taxon>Dikarya</taxon>
        <taxon>Ascomycota</taxon>
        <taxon>Pezizomycotina</taxon>
        <taxon>Eurotiomycetes</taxon>
        <taxon>Eurotiomycetidae</taxon>
        <taxon>Eurotiales</taxon>
        <taxon>Aspergillaceae</taxon>
        <taxon>Penicillium</taxon>
    </lineage>
</organism>
<dbReference type="InterPro" id="IPR052035">
    <property type="entry name" value="ZnF_BED_domain_contain"/>
</dbReference>
<dbReference type="SUPFAM" id="SSF53098">
    <property type="entry name" value="Ribonuclease H-like"/>
    <property type="match status" value="1"/>
</dbReference>
<evidence type="ECO:0000256" key="5">
    <source>
        <dbReference type="ARBA" id="ARBA00023242"/>
    </source>
</evidence>
<dbReference type="Pfam" id="PF05699">
    <property type="entry name" value="Dimer_Tnp_hAT"/>
    <property type="match status" value="1"/>
</dbReference>
<dbReference type="Proteomes" id="UP001147747">
    <property type="component" value="Unassembled WGS sequence"/>
</dbReference>
<name>A0A9W9SHP6_9EURO</name>
<reference evidence="7" key="2">
    <citation type="journal article" date="2023" name="IMA Fungus">
        <title>Comparative genomic study of the Penicillium genus elucidates a diverse pangenome and 15 lateral gene transfer events.</title>
        <authorList>
            <person name="Petersen C."/>
            <person name="Sorensen T."/>
            <person name="Nielsen M.R."/>
            <person name="Sondergaard T.E."/>
            <person name="Sorensen J.L."/>
            <person name="Fitzpatrick D.A."/>
            <person name="Frisvad J.C."/>
            <person name="Nielsen K.L."/>
        </authorList>
    </citation>
    <scope>NUCLEOTIDE SEQUENCE</scope>
    <source>
        <strain evidence="7">IBT 29677</strain>
    </source>
</reference>
<dbReference type="OrthoDB" id="4507940at2759"/>
<dbReference type="PANTHER" id="PTHR46481:SF10">
    <property type="entry name" value="ZINC FINGER BED DOMAIN-CONTAINING PROTEIN 39"/>
    <property type="match status" value="1"/>
</dbReference>
<evidence type="ECO:0000256" key="2">
    <source>
        <dbReference type="ARBA" id="ARBA00022723"/>
    </source>
</evidence>
<evidence type="ECO:0000256" key="4">
    <source>
        <dbReference type="ARBA" id="ARBA00022833"/>
    </source>
</evidence>
<keyword evidence="8" id="KW-1185">Reference proteome</keyword>
<keyword evidence="5" id="KW-0539">Nucleus</keyword>
<evidence type="ECO:0000256" key="3">
    <source>
        <dbReference type="ARBA" id="ARBA00022771"/>
    </source>
</evidence>
<dbReference type="RefSeq" id="XP_056482148.1">
    <property type="nucleotide sequence ID" value="XM_056636118.1"/>
</dbReference>
<protein>
    <recommendedName>
        <fullName evidence="6">HAT C-terminal dimerisation domain-containing protein</fullName>
    </recommendedName>
</protein>
<keyword evidence="3" id="KW-0863">Zinc-finger</keyword>
<dbReference type="PANTHER" id="PTHR46481">
    <property type="entry name" value="ZINC FINGER BED DOMAIN-CONTAINING PROTEIN 4"/>
    <property type="match status" value="1"/>
</dbReference>
<accession>A0A9W9SHP6</accession>
<dbReference type="AlphaFoldDB" id="A0A9W9SHP6"/>
<dbReference type="GO" id="GO:0005634">
    <property type="term" value="C:nucleus"/>
    <property type="evidence" value="ECO:0007669"/>
    <property type="project" value="UniProtKB-SubCell"/>
</dbReference>
<sequence>MSSDKLTIYFPFFDYTTELSKTKDVITYLIFKLYNILFNHLEQAKKQLKPLDAGYNKLRIHYAQTDHIRGHIFAVSTMLTRLLDNQSTPNPQTQPTSTLRLSKMLSGNQRATKPTDDEVSQYLDGDLIKIKPLQYWRKNQSRFPAIIQLTRDILSIPATGVGVKRLFNTARNICHYRRGQAETKELEQYFSLQEIKAYPEEVEVEIDSISDHKEEDIVDPKEREEIPSLDSYNHKELQPTQSLLLLQPRHSGRKQKARTNDIFKVY</sequence>
<dbReference type="GO" id="GO:0046983">
    <property type="term" value="F:protein dimerization activity"/>
    <property type="evidence" value="ECO:0007669"/>
    <property type="project" value="InterPro"/>
</dbReference>
<evidence type="ECO:0000313" key="7">
    <source>
        <dbReference type="EMBL" id="KAJ5378362.1"/>
    </source>
</evidence>
<keyword evidence="2" id="KW-0479">Metal-binding</keyword>
<dbReference type="InterPro" id="IPR008906">
    <property type="entry name" value="HATC_C_dom"/>
</dbReference>
<evidence type="ECO:0000259" key="6">
    <source>
        <dbReference type="Pfam" id="PF05699"/>
    </source>
</evidence>
<keyword evidence="4" id="KW-0862">Zinc</keyword>
<comment type="caution">
    <text evidence="7">The sequence shown here is derived from an EMBL/GenBank/DDBJ whole genome shotgun (WGS) entry which is preliminary data.</text>
</comment>
<dbReference type="InterPro" id="IPR012337">
    <property type="entry name" value="RNaseH-like_sf"/>
</dbReference>